<evidence type="ECO:0000313" key="1">
    <source>
        <dbReference type="EMBL" id="KAJ8869289.1"/>
    </source>
</evidence>
<dbReference type="EMBL" id="JARBHB010000014">
    <property type="protein sequence ID" value="KAJ8869289.1"/>
    <property type="molecule type" value="Genomic_DNA"/>
</dbReference>
<comment type="caution">
    <text evidence="1">The sequence shown here is derived from an EMBL/GenBank/DDBJ whole genome shotgun (WGS) entry which is preliminary data.</text>
</comment>
<gene>
    <name evidence="1" type="ORF">PR048_030862</name>
</gene>
<dbReference type="Proteomes" id="UP001159363">
    <property type="component" value="Chromosome 13"/>
</dbReference>
<sequence length="143" mass="16455">MKHPASCVKNTRKKIIHAQLTCRLKSKHFLCIRQLGNHPLHSTYTALQEIADTAYRAMAEGNIMTQFAEANTANGKRTSELQRFVQVEYLKMFLYDRTNTRKYYKLPAFTPIFLNTEILAPCSSYRNLGATLDANLDWSTHII</sequence>
<reference evidence="1 2" key="1">
    <citation type="submission" date="2023-02" db="EMBL/GenBank/DDBJ databases">
        <title>LHISI_Scaffold_Assembly.</title>
        <authorList>
            <person name="Stuart O.P."/>
            <person name="Cleave R."/>
            <person name="Magrath M.J.L."/>
            <person name="Mikheyev A.S."/>
        </authorList>
    </citation>
    <scope>NUCLEOTIDE SEQUENCE [LARGE SCALE GENOMIC DNA]</scope>
    <source>
        <strain evidence="1">Daus_M_001</strain>
        <tissue evidence="1">Leg muscle</tissue>
    </source>
</reference>
<evidence type="ECO:0000313" key="2">
    <source>
        <dbReference type="Proteomes" id="UP001159363"/>
    </source>
</evidence>
<keyword evidence="2" id="KW-1185">Reference proteome</keyword>
<proteinExistence type="predicted"/>
<organism evidence="1 2">
    <name type="scientific">Dryococelus australis</name>
    <dbReference type="NCBI Taxonomy" id="614101"/>
    <lineage>
        <taxon>Eukaryota</taxon>
        <taxon>Metazoa</taxon>
        <taxon>Ecdysozoa</taxon>
        <taxon>Arthropoda</taxon>
        <taxon>Hexapoda</taxon>
        <taxon>Insecta</taxon>
        <taxon>Pterygota</taxon>
        <taxon>Neoptera</taxon>
        <taxon>Polyneoptera</taxon>
        <taxon>Phasmatodea</taxon>
        <taxon>Verophasmatodea</taxon>
        <taxon>Anareolatae</taxon>
        <taxon>Phasmatidae</taxon>
        <taxon>Eurycanthinae</taxon>
        <taxon>Dryococelus</taxon>
    </lineage>
</organism>
<name>A0ABQ9GA31_9NEOP</name>
<accession>A0ABQ9GA31</accession>
<protein>
    <submittedName>
        <fullName evidence="1">Uncharacterized protein</fullName>
    </submittedName>
</protein>